<dbReference type="Pfam" id="PF16886">
    <property type="entry name" value="ATP-synt_ab_Xtn"/>
    <property type="match status" value="1"/>
</dbReference>
<evidence type="ECO:0000259" key="8">
    <source>
        <dbReference type="Pfam" id="PF16886"/>
    </source>
</evidence>
<dbReference type="PANTHER" id="PTHR43607:SF1">
    <property type="entry name" value="H(+)-TRANSPORTING TWO-SECTOR ATPASE"/>
    <property type="match status" value="1"/>
</dbReference>
<gene>
    <name evidence="9" type="ORF">S06H3_39641</name>
</gene>
<evidence type="ECO:0000259" key="7">
    <source>
        <dbReference type="Pfam" id="PF02874"/>
    </source>
</evidence>
<dbReference type="PANTHER" id="PTHR43607">
    <property type="entry name" value="V-TYPE PROTON ATPASE CATALYTIC SUBUNIT A"/>
    <property type="match status" value="1"/>
</dbReference>
<evidence type="ECO:0000256" key="2">
    <source>
        <dbReference type="ARBA" id="ARBA00022448"/>
    </source>
</evidence>
<feature type="domain" description="ATPase F1/V1/A1 complex alpha/beta subunit N-terminal" evidence="7">
    <location>
        <begin position="5"/>
        <end position="66"/>
    </location>
</feature>
<dbReference type="Gene3D" id="2.40.50.100">
    <property type="match status" value="1"/>
</dbReference>
<dbReference type="FunFam" id="2.40.50.100:FF:000008">
    <property type="entry name" value="V-type proton ATPase catalytic subunit A"/>
    <property type="match status" value="1"/>
</dbReference>
<evidence type="ECO:0000256" key="3">
    <source>
        <dbReference type="ARBA" id="ARBA00022741"/>
    </source>
</evidence>
<evidence type="ECO:0000256" key="6">
    <source>
        <dbReference type="ARBA" id="ARBA00023065"/>
    </source>
</evidence>
<keyword evidence="6" id="KW-0406">Ion transport</keyword>
<accession>X1QQQ8</accession>
<dbReference type="InterPro" id="IPR004100">
    <property type="entry name" value="ATPase_F1/V1/A1_a/bsu_N"/>
</dbReference>
<dbReference type="InterPro" id="IPR031686">
    <property type="entry name" value="ATP-synth_a_Xtn"/>
</dbReference>
<sequence>MGKIWRVSGPLVIADDMKGSQVYEIVEIGKEGIVGEIIGLEGNKAIVQAHEDTLGLKIGEEVRGTGKILSAELGPGLVASIYDGLQKSLLTLIENTGSFIRRGAKASALPRDKKWQFTPTVKVGDAVSEGDIIGSVPETSLIEHKIMLPSGIKGRIKEIRKGEYTVEEPIAWVELNGEVKELKLMQEWPVRKPRAYKQRLDPSG</sequence>
<feature type="domain" description="ATPsynthase alpha/beta subunit barrel-sandwich" evidence="8">
    <location>
        <begin position="107"/>
        <end position="191"/>
    </location>
</feature>
<name>X1QQQ8_9ZZZZ</name>
<dbReference type="InterPro" id="IPR036121">
    <property type="entry name" value="ATPase_F1/V1/A1_a/bsu_N_sf"/>
</dbReference>
<proteinExistence type="inferred from homology"/>
<evidence type="ECO:0000256" key="5">
    <source>
        <dbReference type="ARBA" id="ARBA00022967"/>
    </source>
</evidence>
<evidence type="ECO:0008006" key="10">
    <source>
        <dbReference type="Google" id="ProtNLM"/>
    </source>
</evidence>
<dbReference type="AlphaFoldDB" id="X1QQQ8"/>
<keyword evidence="2" id="KW-0813">Transport</keyword>
<dbReference type="InterPro" id="IPR023366">
    <property type="entry name" value="ATP_synth_asu-like_sf"/>
</dbReference>
<evidence type="ECO:0000256" key="1">
    <source>
        <dbReference type="ARBA" id="ARBA00008936"/>
    </source>
</evidence>
<dbReference type="InterPro" id="IPR022878">
    <property type="entry name" value="V-ATPase_asu"/>
</dbReference>
<reference evidence="9" key="1">
    <citation type="journal article" date="2014" name="Front. Microbiol.">
        <title>High frequency of phylogenetically diverse reductive dehalogenase-homologous genes in deep subseafloor sedimentary metagenomes.</title>
        <authorList>
            <person name="Kawai M."/>
            <person name="Futagami T."/>
            <person name="Toyoda A."/>
            <person name="Takaki Y."/>
            <person name="Nishi S."/>
            <person name="Hori S."/>
            <person name="Arai W."/>
            <person name="Tsubouchi T."/>
            <person name="Morono Y."/>
            <person name="Uchiyama I."/>
            <person name="Ito T."/>
            <person name="Fujiyama A."/>
            <person name="Inagaki F."/>
            <person name="Takami H."/>
        </authorList>
    </citation>
    <scope>NUCLEOTIDE SEQUENCE</scope>
    <source>
        <strain evidence="9">Expedition CK06-06</strain>
    </source>
</reference>
<dbReference type="Pfam" id="PF02874">
    <property type="entry name" value="ATP-synt_ab_N"/>
    <property type="match status" value="1"/>
</dbReference>
<comment type="similarity">
    <text evidence="1">Belongs to the ATPase alpha/beta chains family.</text>
</comment>
<evidence type="ECO:0000256" key="4">
    <source>
        <dbReference type="ARBA" id="ARBA00022840"/>
    </source>
</evidence>
<keyword evidence="3" id="KW-0547">Nucleotide-binding</keyword>
<protein>
    <recommendedName>
        <fullName evidence="10">H(+)-transporting two-sector ATPase</fullName>
    </recommendedName>
</protein>
<evidence type="ECO:0000313" key="9">
    <source>
        <dbReference type="EMBL" id="GAI45599.1"/>
    </source>
</evidence>
<dbReference type="SUPFAM" id="SSF50615">
    <property type="entry name" value="N-terminal domain of alpha and beta subunits of F1 ATP synthase"/>
    <property type="match status" value="1"/>
</dbReference>
<keyword evidence="4" id="KW-0067">ATP-binding</keyword>
<dbReference type="Gene3D" id="2.40.30.20">
    <property type="match status" value="1"/>
</dbReference>
<dbReference type="GO" id="GO:0046034">
    <property type="term" value="P:ATP metabolic process"/>
    <property type="evidence" value="ECO:0007669"/>
    <property type="project" value="InterPro"/>
</dbReference>
<comment type="caution">
    <text evidence="9">The sequence shown here is derived from an EMBL/GenBank/DDBJ whole genome shotgun (WGS) entry which is preliminary data.</text>
</comment>
<organism evidence="9">
    <name type="scientific">marine sediment metagenome</name>
    <dbReference type="NCBI Taxonomy" id="412755"/>
    <lineage>
        <taxon>unclassified sequences</taxon>
        <taxon>metagenomes</taxon>
        <taxon>ecological metagenomes</taxon>
    </lineage>
</organism>
<dbReference type="GO" id="GO:0005524">
    <property type="term" value="F:ATP binding"/>
    <property type="evidence" value="ECO:0007669"/>
    <property type="project" value="UniProtKB-KW"/>
</dbReference>
<keyword evidence="5" id="KW-1278">Translocase</keyword>
<feature type="non-terminal residue" evidence="9">
    <location>
        <position position="204"/>
    </location>
</feature>
<dbReference type="EMBL" id="BARV01024273">
    <property type="protein sequence ID" value="GAI45599.1"/>
    <property type="molecule type" value="Genomic_DNA"/>
</dbReference>
<dbReference type="GO" id="GO:0046961">
    <property type="term" value="F:proton-transporting ATPase activity, rotational mechanism"/>
    <property type="evidence" value="ECO:0007669"/>
    <property type="project" value="InterPro"/>
</dbReference>